<dbReference type="GO" id="GO:0098978">
    <property type="term" value="C:glutamatergic synapse"/>
    <property type="evidence" value="ECO:0007669"/>
    <property type="project" value="TreeGrafter"/>
</dbReference>
<keyword evidence="9" id="KW-1185">Reference proteome</keyword>
<comment type="caution">
    <text evidence="8">The sequence shown here is derived from an EMBL/GenBank/DDBJ whole genome shotgun (WGS) entry which is preliminary data.</text>
</comment>
<evidence type="ECO:0000256" key="6">
    <source>
        <dbReference type="SAM" id="MobiDB-lite"/>
    </source>
</evidence>
<keyword evidence="4 7" id="KW-1133">Transmembrane helix</keyword>
<evidence type="ECO:0000256" key="1">
    <source>
        <dbReference type="ARBA" id="ARBA00004479"/>
    </source>
</evidence>
<dbReference type="PANTHER" id="PTHR45773:SF7">
    <property type="entry name" value="SLIT AND NTRK-LIKE PROTEIN 1"/>
    <property type="match status" value="1"/>
</dbReference>
<evidence type="ECO:0000256" key="2">
    <source>
        <dbReference type="ARBA" id="ARBA00022692"/>
    </source>
</evidence>
<accession>A0A8T2NI14</accession>
<sequence length="245" mass="27242">MDSSLVAPPTKDQTSNHGPFPTPSRINGANQSPTPGSGHKGRSKARENWQLKTKPTAIATVNGRSEQLYNASCPSLCICKLLEPRQWLRFKQWAEKLGSEVIVSDLKCETPEELWKRDFRLIGNDILCPHLYRNTVPTSLSKNSTFPADTGTRPNSYIEPSRVSISVLVPGLLLVFVTSAFTVVGMLVFILRNRKRSKRRDGNSSASEINSLQTVCDSSYWHSGHYHGDASHRDFDCGTHSLSDQ</sequence>
<dbReference type="OrthoDB" id="1394818at2759"/>
<dbReference type="PANTHER" id="PTHR45773">
    <property type="entry name" value="SLIT AND NTRK-LIKE PROTEIN 4-RELATED"/>
    <property type="match status" value="1"/>
</dbReference>
<feature type="compositionally biased region" description="Polar residues" evidence="6">
    <location>
        <begin position="24"/>
        <end position="35"/>
    </location>
</feature>
<keyword evidence="5 7" id="KW-0472">Membrane</keyword>
<proteinExistence type="predicted"/>
<evidence type="ECO:0000256" key="7">
    <source>
        <dbReference type="SAM" id="Phobius"/>
    </source>
</evidence>
<evidence type="ECO:0000256" key="4">
    <source>
        <dbReference type="ARBA" id="ARBA00022989"/>
    </source>
</evidence>
<dbReference type="GO" id="GO:0098982">
    <property type="term" value="C:GABA-ergic synapse"/>
    <property type="evidence" value="ECO:0007669"/>
    <property type="project" value="TreeGrafter"/>
</dbReference>
<dbReference type="Proteomes" id="UP000824540">
    <property type="component" value="Unassembled WGS sequence"/>
</dbReference>
<keyword evidence="2 7" id="KW-0812">Transmembrane</keyword>
<dbReference type="GO" id="GO:0051965">
    <property type="term" value="P:positive regulation of synapse assembly"/>
    <property type="evidence" value="ECO:0007669"/>
    <property type="project" value="TreeGrafter"/>
</dbReference>
<evidence type="ECO:0000313" key="8">
    <source>
        <dbReference type="EMBL" id="KAG9338591.1"/>
    </source>
</evidence>
<name>A0A8T2NI14_9TELE</name>
<dbReference type="EMBL" id="JAFBMS010000064">
    <property type="protein sequence ID" value="KAG9338591.1"/>
    <property type="molecule type" value="Genomic_DNA"/>
</dbReference>
<dbReference type="GO" id="GO:0007409">
    <property type="term" value="P:axonogenesis"/>
    <property type="evidence" value="ECO:0007669"/>
    <property type="project" value="TreeGrafter"/>
</dbReference>
<evidence type="ECO:0000256" key="3">
    <source>
        <dbReference type="ARBA" id="ARBA00022729"/>
    </source>
</evidence>
<evidence type="ECO:0000256" key="5">
    <source>
        <dbReference type="ARBA" id="ARBA00023136"/>
    </source>
</evidence>
<feature type="region of interest" description="Disordered" evidence="6">
    <location>
        <begin position="1"/>
        <end position="51"/>
    </location>
</feature>
<reference evidence="8" key="1">
    <citation type="thesis" date="2021" institute="BYU ScholarsArchive" country="Provo, UT, USA">
        <title>Applications of and Algorithms for Genome Assembly and Genomic Analyses with an Emphasis on Marine Teleosts.</title>
        <authorList>
            <person name="Pickett B.D."/>
        </authorList>
    </citation>
    <scope>NUCLEOTIDE SEQUENCE</scope>
    <source>
        <strain evidence="8">HI-2016</strain>
    </source>
</reference>
<dbReference type="AlphaFoldDB" id="A0A8T2NI14"/>
<evidence type="ECO:0000313" key="9">
    <source>
        <dbReference type="Proteomes" id="UP000824540"/>
    </source>
</evidence>
<protein>
    <submittedName>
        <fullName evidence="8">Uncharacterized protein</fullName>
    </submittedName>
</protein>
<keyword evidence="3" id="KW-0732">Signal</keyword>
<organism evidence="8 9">
    <name type="scientific">Albula glossodonta</name>
    <name type="common">roundjaw bonefish</name>
    <dbReference type="NCBI Taxonomy" id="121402"/>
    <lineage>
        <taxon>Eukaryota</taxon>
        <taxon>Metazoa</taxon>
        <taxon>Chordata</taxon>
        <taxon>Craniata</taxon>
        <taxon>Vertebrata</taxon>
        <taxon>Euteleostomi</taxon>
        <taxon>Actinopterygii</taxon>
        <taxon>Neopterygii</taxon>
        <taxon>Teleostei</taxon>
        <taxon>Albuliformes</taxon>
        <taxon>Albulidae</taxon>
        <taxon>Albula</taxon>
    </lineage>
</organism>
<gene>
    <name evidence="8" type="ORF">JZ751_025554</name>
</gene>
<feature type="transmembrane region" description="Helical" evidence="7">
    <location>
        <begin position="167"/>
        <end position="191"/>
    </location>
</feature>
<dbReference type="GO" id="GO:0098839">
    <property type="term" value="C:postsynaptic density membrane"/>
    <property type="evidence" value="ECO:0007669"/>
    <property type="project" value="TreeGrafter"/>
</dbReference>
<comment type="subcellular location">
    <subcellularLocation>
        <location evidence="1">Membrane</location>
        <topology evidence="1">Single-pass type I membrane protein</topology>
    </subcellularLocation>
</comment>